<dbReference type="EMBL" id="JAGFBV010000017">
    <property type="protein sequence ID" value="MBP4138719.1"/>
    <property type="molecule type" value="Genomic_DNA"/>
</dbReference>
<dbReference type="AlphaFoldDB" id="A0A940XFF3"/>
<feature type="compositionally biased region" description="Basic and acidic residues" evidence="1">
    <location>
        <begin position="7"/>
        <end position="17"/>
    </location>
</feature>
<evidence type="ECO:0000313" key="2">
    <source>
        <dbReference type="EMBL" id="MBP4138719.1"/>
    </source>
</evidence>
<protein>
    <submittedName>
        <fullName evidence="2">RSAM-modified peptide</fullName>
    </submittedName>
</protein>
<dbReference type="Proteomes" id="UP000675047">
    <property type="component" value="Unassembled WGS sequence"/>
</dbReference>
<evidence type="ECO:0000256" key="1">
    <source>
        <dbReference type="SAM" id="MobiDB-lite"/>
    </source>
</evidence>
<accession>A0A940XFF3</accession>
<name>A0A940XFF3_9FLAO</name>
<sequence length="47" mass="4899">MSISTFKLEDFKSEKLSKNQQKTVRGGDGANPNSGSDPGKTGGNGNN</sequence>
<evidence type="ECO:0000313" key="3">
    <source>
        <dbReference type="Proteomes" id="UP000675047"/>
    </source>
</evidence>
<organism evidence="2 3">
    <name type="scientific">Flavobacterium geliluteum</name>
    <dbReference type="NCBI Taxonomy" id="2816120"/>
    <lineage>
        <taxon>Bacteria</taxon>
        <taxon>Pseudomonadati</taxon>
        <taxon>Bacteroidota</taxon>
        <taxon>Flavobacteriia</taxon>
        <taxon>Flavobacteriales</taxon>
        <taxon>Flavobacteriaceae</taxon>
        <taxon>Flavobacterium</taxon>
    </lineage>
</organism>
<comment type="caution">
    <text evidence="2">The sequence shown here is derived from an EMBL/GenBank/DDBJ whole genome shotgun (WGS) entry which is preliminary data.</text>
</comment>
<gene>
    <name evidence="2" type="ORF">J3495_11545</name>
</gene>
<dbReference type="RefSeq" id="WP_210666709.1">
    <property type="nucleotide sequence ID" value="NZ_JAGFBV010000017.1"/>
</dbReference>
<feature type="region of interest" description="Disordered" evidence="1">
    <location>
        <begin position="1"/>
        <end position="47"/>
    </location>
</feature>
<reference evidence="2 3" key="1">
    <citation type="submission" date="2021-03" db="EMBL/GenBank/DDBJ databases">
        <title>Flavobacterium Flabelliformis Sp. Nov. And Flavobacterium Geliluteum Sp. Nov., Two Novel Multidrug Resistant Psychrophilic Species Isolated From Antarctica.</title>
        <authorList>
            <person name="Kralova S."/>
            <person name="Busse H.J."/>
            <person name="Bezdicek M."/>
            <person name="Nykrynova M."/>
            <person name="Kroupova E."/>
            <person name="Krsek D."/>
            <person name="Sedlacek I."/>
        </authorList>
    </citation>
    <scope>NUCLEOTIDE SEQUENCE [LARGE SCALE GENOMIC DNA]</scope>
    <source>
        <strain evidence="2 3">P7388</strain>
    </source>
</reference>
<keyword evidence="3" id="KW-1185">Reference proteome</keyword>
<proteinExistence type="predicted"/>